<gene>
    <name evidence="2" type="ORF">IX83_03150</name>
</gene>
<keyword evidence="1" id="KW-1133">Transmembrane helix</keyword>
<evidence type="ECO:0000313" key="2">
    <source>
        <dbReference type="EMBL" id="AIL32437.1"/>
    </source>
</evidence>
<proteinExistence type="predicted"/>
<reference evidence="2 3" key="1">
    <citation type="journal article" date="2014" name="BMC Genomics">
        <title>A genomic perspective on a new bacterial genus and species from the Alcaligenaceae family, Basilea psittacipulmonis.</title>
        <authorList>
            <person name="Whiteson K.L."/>
            <person name="Hernandez D."/>
            <person name="Lazarevic V."/>
            <person name="Gaia N."/>
            <person name="Farinelli L."/>
            <person name="Francois P."/>
            <person name="Pilo P."/>
            <person name="Frey J."/>
            <person name="Schrenzel J."/>
        </authorList>
    </citation>
    <scope>NUCLEOTIDE SEQUENCE [LARGE SCALE GENOMIC DNA]</scope>
    <source>
        <strain evidence="2 3">DSM 24701</strain>
    </source>
</reference>
<keyword evidence="1" id="KW-0812">Transmembrane</keyword>
<dbReference type="HOGENOM" id="CLU_045933_0_0_4"/>
<organism evidence="2 3">
    <name type="scientific">Basilea psittacipulmonis DSM 24701</name>
    <dbReference type="NCBI Taxonomy" id="1072685"/>
    <lineage>
        <taxon>Bacteria</taxon>
        <taxon>Pseudomonadati</taxon>
        <taxon>Pseudomonadota</taxon>
        <taxon>Betaproteobacteria</taxon>
        <taxon>Burkholderiales</taxon>
        <taxon>Alcaligenaceae</taxon>
        <taxon>Basilea</taxon>
    </lineage>
</organism>
<protein>
    <submittedName>
        <fullName evidence="2">Uncharacterized protein</fullName>
    </submittedName>
</protein>
<keyword evidence="1" id="KW-0472">Membrane</keyword>
<dbReference type="AlphaFoldDB" id="A0A077DG42"/>
<evidence type="ECO:0000313" key="3">
    <source>
        <dbReference type="Proteomes" id="UP000028945"/>
    </source>
</evidence>
<keyword evidence="3" id="KW-1185">Reference proteome</keyword>
<dbReference type="Proteomes" id="UP000028945">
    <property type="component" value="Chromosome"/>
</dbReference>
<dbReference type="eggNOG" id="ENOG5032SHH">
    <property type="taxonomic scope" value="Bacteria"/>
</dbReference>
<accession>A0A077DG42</accession>
<evidence type="ECO:0000256" key="1">
    <source>
        <dbReference type="SAM" id="Phobius"/>
    </source>
</evidence>
<sequence length="397" mass="45302">MFKNSRDEDGQVLVLALILLSVIIVAIQGMYEVMQEVDRKIKLTQVSDLAAFSAANAVATNLNTQAFINQAQLSHQMAVGNLVTLLSLAKYRSAMSERSKRMNPPVWLIGMHFGPAHSMVYSSAQNTDSEIRRLEKALSEHQQASLDLAKVARALHFNLKKVRDETIKQIVTSHYPEADGEITWWIEEDTVPDMVRWEKFTGNYHALIERLSKTYKFLSPRNKRRLSPNVLPQCTYMPPVLLRQGETSLEKNGLWMSRDSESFHKVLWNMYTNCFYREYPMGWGMNKATQYVDETNAPSNFASQTFLSWAISQGINVFTASNNNLANAWAQRDASTSQSSASLQRAVLHRKTGGFKLVLKEKKRVATSKGKVFYESWDGKKKDPSLYQAYWHGRLSW</sequence>
<dbReference type="OrthoDB" id="5493674at2"/>
<dbReference type="EMBL" id="CP009238">
    <property type="protein sequence ID" value="AIL32437.1"/>
    <property type="molecule type" value="Genomic_DNA"/>
</dbReference>
<name>A0A077DG42_9BURK</name>
<dbReference type="STRING" id="1072685.IX83_03150"/>
<dbReference type="KEGG" id="bpsi:IX83_03150"/>
<feature type="transmembrane region" description="Helical" evidence="1">
    <location>
        <begin position="12"/>
        <end position="31"/>
    </location>
</feature>
<dbReference type="RefSeq" id="WP_038499042.1">
    <property type="nucleotide sequence ID" value="NZ_AFWK01000063.1"/>
</dbReference>